<protein>
    <submittedName>
        <fullName evidence="2">Uncharacterized protein</fullName>
    </submittedName>
</protein>
<proteinExistence type="predicted"/>
<dbReference type="Proteomes" id="UP000053707">
    <property type="component" value="Unassembled WGS sequence"/>
</dbReference>
<accession>A0A124ENA3</accession>
<sequence>MIERQPTGEAGVLELVGIEVQIVAGEPFRHRFGIDERSRQPRPVGQTERPIAQRHDRILGYPAGRNRGSRFSGDRVDEAQEPPLTKSFKRAFDATPAELRRAPSSA</sequence>
<dbReference type="AlphaFoldDB" id="A0A124ENA3"/>
<feature type="region of interest" description="Disordered" evidence="1">
    <location>
        <begin position="33"/>
        <end position="106"/>
    </location>
</feature>
<gene>
    <name evidence="2" type="ORF">AU192_08280</name>
</gene>
<evidence type="ECO:0000256" key="1">
    <source>
        <dbReference type="SAM" id="MobiDB-lite"/>
    </source>
</evidence>
<reference evidence="2 3" key="1">
    <citation type="submission" date="2016-01" db="EMBL/GenBank/DDBJ databases">
        <authorList>
            <consortium name="TB Trials Study Group"/>
            <person name="Sutton G."/>
            <person name="Brinkac L."/>
            <person name="Sanka R."/>
            <person name="Adams M."/>
            <person name="Lau E.L."/>
            <person name="Macaden R."/>
            <person name="Grewal H.M.S."/>
        </authorList>
    </citation>
    <scope>NUCLEOTIDE SEQUENCE [LARGE SCALE GENOMIC DNA]</scope>
    <source>
        <strain evidence="2 3">IS-1744</strain>
    </source>
</reference>
<evidence type="ECO:0000313" key="2">
    <source>
        <dbReference type="EMBL" id="KUI06422.1"/>
    </source>
</evidence>
<evidence type="ECO:0000313" key="3">
    <source>
        <dbReference type="Proteomes" id="UP000053707"/>
    </source>
</evidence>
<dbReference type="EMBL" id="LQIR01000069">
    <property type="protein sequence ID" value="KUI06422.1"/>
    <property type="molecule type" value="Genomic_DNA"/>
</dbReference>
<comment type="caution">
    <text evidence="2">The sequence shown here is derived from an EMBL/GenBank/DDBJ whole genome shotgun (WGS) entry which is preliminary data.</text>
</comment>
<keyword evidence="3" id="KW-1185">Reference proteome</keyword>
<organism evidence="2 3">
    <name type="scientific">Mycobacterium lehmannii</name>
    <dbReference type="NCBI Taxonomy" id="2048550"/>
    <lineage>
        <taxon>Bacteria</taxon>
        <taxon>Bacillati</taxon>
        <taxon>Actinomycetota</taxon>
        <taxon>Actinomycetes</taxon>
        <taxon>Mycobacteriales</taxon>
        <taxon>Mycobacteriaceae</taxon>
        <taxon>Mycobacterium</taxon>
    </lineage>
</organism>
<name>A0A124ENA3_9MYCO</name>